<evidence type="ECO:0000256" key="17">
    <source>
        <dbReference type="ARBA" id="ARBA00031041"/>
    </source>
</evidence>
<evidence type="ECO:0000259" key="19">
    <source>
        <dbReference type="PROSITE" id="PS50405"/>
    </source>
</evidence>
<dbReference type="GO" id="GO:0005739">
    <property type="term" value="C:mitochondrion"/>
    <property type="evidence" value="ECO:0007669"/>
    <property type="project" value="TreeGrafter"/>
</dbReference>
<dbReference type="AlphaFoldDB" id="A0AAJ6QN99"/>
<keyword evidence="5" id="KW-0644">Prostaglandin metabolism</keyword>
<evidence type="ECO:0000256" key="1">
    <source>
        <dbReference type="ARBA" id="ARBA00004702"/>
    </source>
</evidence>
<dbReference type="GO" id="GO:0050220">
    <property type="term" value="F:prostaglandin-E synthase activity"/>
    <property type="evidence" value="ECO:0007669"/>
    <property type="project" value="UniProtKB-EC"/>
</dbReference>
<accession>A0AAJ6QN99</accession>
<dbReference type="CDD" id="cd03197">
    <property type="entry name" value="GST_C_mPGES2"/>
    <property type="match status" value="1"/>
</dbReference>
<dbReference type="InterPro" id="IPR010987">
    <property type="entry name" value="Glutathione-S-Trfase_C-like"/>
</dbReference>
<comment type="similarity">
    <text evidence="2">Belongs to the GST superfamily.</text>
</comment>
<evidence type="ECO:0000256" key="16">
    <source>
        <dbReference type="ARBA" id="ARBA00023931"/>
    </source>
</evidence>
<dbReference type="SFLD" id="SFLDG01182">
    <property type="entry name" value="Prostaglandin_E_synthase_like"/>
    <property type="match status" value="1"/>
</dbReference>
<comment type="subcellular location">
    <subcellularLocation>
        <location evidence="18">Endomembrane system</location>
        <topology evidence="18">Single-pass membrane protein</topology>
    </subcellularLocation>
</comment>
<dbReference type="PANTHER" id="PTHR12782:SF5">
    <property type="entry name" value="PROSTAGLANDIN E SYNTHASE 2"/>
    <property type="match status" value="1"/>
</dbReference>
<keyword evidence="14" id="KW-0413">Isomerase</keyword>
<keyword evidence="11" id="KW-0443">Lipid metabolism</keyword>
<keyword evidence="7" id="KW-0643">Prostaglandin biosynthesis</keyword>
<dbReference type="PROSITE" id="PS51354">
    <property type="entry name" value="GLUTAREDOXIN_2"/>
    <property type="match status" value="1"/>
</dbReference>
<keyword evidence="10" id="KW-1133">Transmembrane helix</keyword>
<dbReference type="SUPFAM" id="SSF47616">
    <property type="entry name" value="GST C-terminal domain-like"/>
    <property type="match status" value="1"/>
</dbReference>
<comment type="pathway">
    <text evidence="1">Lipid metabolism; prostaglandin biosynthesis.</text>
</comment>
<dbReference type="GeneID" id="100901428"/>
<evidence type="ECO:0000256" key="8">
    <source>
        <dbReference type="ARBA" id="ARBA00022692"/>
    </source>
</evidence>
<reference evidence="21" key="1">
    <citation type="submission" date="2025-08" db="UniProtKB">
        <authorList>
            <consortium name="RefSeq"/>
        </authorList>
    </citation>
    <scope>IDENTIFICATION</scope>
</reference>
<evidence type="ECO:0000256" key="12">
    <source>
        <dbReference type="ARBA" id="ARBA00023136"/>
    </source>
</evidence>
<dbReference type="Pfam" id="PF13417">
    <property type="entry name" value="GST_N_3"/>
    <property type="match status" value="1"/>
</dbReference>
<comment type="catalytic activity">
    <reaction evidence="15">
        <text>prostaglandin H2 = (12S)-hydroxy-(5Z,8E,10E)-heptadecatrienoate + malonaldehyde</text>
        <dbReference type="Rhea" id="RHEA:48644"/>
        <dbReference type="ChEBI" id="CHEBI:57405"/>
        <dbReference type="ChEBI" id="CHEBI:90694"/>
        <dbReference type="ChEBI" id="CHEBI:566274"/>
    </reaction>
    <physiologicalReaction direction="left-to-right" evidence="15">
        <dbReference type="Rhea" id="RHEA:48645"/>
    </physiologicalReaction>
</comment>
<dbReference type="KEGG" id="goe:100901428"/>
<dbReference type="SUPFAM" id="SSF52833">
    <property type="entry name" value="Thioredoxin-like"/>
    <property type="match status" value="1"/>
</dbReference>
<dbReference type="InterPro" id="IPR004045">
    <property type="entry name" value="Glutathione_S-Trfase_N"/>
</dbReference>
<protein>
    <recommendedName>
        <fullName evidence="4">Prostaglandin E synthase 2</fullName>
        <ecNumber evidence="3">5.3.99.3</ecNumber>
    </recommendedName>
    <alternativeName>
        <fullName evidence="17">Microsomal prostaglandin E synthase 2</fullName>
    </alternativeName>
</protein>
<dbReference type="SFLD" id="SFLDG01203">
    <property type="entry name" value="Prostaglandin_E_synthase_like1"/>
    <property type="match status" value="1"/>
</dbReference>
<evidence type="ECO:0000256" key="7">
    <source>
        <dbReference type="ARBA" id="ARBA00022585"/>
    </source>
</evidence>
<keyword evidence="6" id="KW-0444">Lipid biosynthesis</keyword>
<dbReference type="InterPro" id="IPR011767">
    <property type="entry name" value="GLR_AS"/>
</dbReference>
<dbReference type="PANTHER" id="PTHR12782">
    <property type="entry name" value="MICROSOMAL PROSTAGLANDIN E SYNTHASE-2"/>
    <property type="match status" value="1"/>
</dbReference>
<dbReference type="RefSeq" id="XP_003738383.1">
    <property type="nucleotide sequence ID" value="XM_003738335.1"/>
</dbReference>
<dbReference type="InterPro" id="IPR036282">
    <property type="entry name" value="Glutathione-S-Trfase_C_sf"/>
</dbReference>
<evidence type="ECO:0000313" key="20">
    <source>
        <dbReference type="Proteomes" id="UP000694867"/>
    </source>
</evidence>
<evidence type="ECO:0000256" key="3">
    <source>
        <dbReference type="ARBA" id="ARBA00012203"/>
    </source>
</evidence>
<name>A0AAJ6QN99_9ACAR</name>
<evidence type="ECO:0000256" key="4">
    <source>
        <dbReference type="ARBA" id="ARBA00019474"/>
    </source>
</evidence>
<dbReference type="EC" id="5.3.99.3" evidence="3"/>
<dbReference type="CTD" id="39856"/>
<evidence type="ECO:0000256" key="15">
    <source>
        <dbReference type="ARBA" id="ARBA00023930"/>
    </source>
</evidence>
<keyword evidence="13" id="KW-0275">Fatty acid biosynthesis</keyword>
<evidence type="ECO:0000256" key="11">
    <source>
        <dbReference type="ARBA" id="ARBA00023098"/>
    </source>
</evidence>
<comment type="catalytic activity">
    <reaction evidence="16">
        <text>prostaglandin H2 = prostaglandin E2</text>
        <dbReference type="Rhea" id="RHEA:12893"/>
        <dbReference type="ChEBI" id="CHEBI:57405"/>
        <dbReference type="ChEBI" id="CHEBI:606564"/>
        <dbReference type="EC" id="5.3.99.3"/>
    </reaction>
    <physiologicalReaction direction="left-to-right" evidence="16">
        <dbReference type="Rhea" id="RHEA:12894"/>
    </physiologicalReaction>
</comment>
<evidence type="ECO:0000256" key="5">
    <source>
        <dbReference type="ARBA" id="ARBA00022501"/>
    </source>
</evidence>
<evidence type="ECO:0000256" key="10">
    <source>
        <dbReference type="ARBA" id="ARBA00022989"/>
    </source>
</evidence>
<dbReference type="InterPro" id="IPR034334">
    <property type="entry name" value="PGES2"/>
</dbReference>
<dbReference type="InterPro" id="IPR036249">
    <property type="entry name" value="Thioredoxin-like_sf"/>
</dbReference>
<evidence type="ECO:0000256" key="6">
    <source>
        <dbReference type="ARBA" id="ARBA00022516"/>
    </source>
</evidence>
<dbReference type="Gene3D" id="3.40.30.10">
    <property type="entry name" value="Glutaredoxin"/>
    <property type="match status" value="1"/>
</dbReference>
<keyword evidence="20" id="KW-1185">Reference proteome</keyword>
<keyword evidence="12" id="KW-0472">Membrane</keyword>
<evidence type="ECO:0000256" key="2">
    <source>
        <dbReference type="ARBA" id="ARBA00007409"/>
    </source>
</evidence>
<proteinExistence type="inferred from homology"/>
<evidence type="ECO:0000256" key="18">
    <source>
        <dbReference type="ARBA" id="ARBA00037847"/>
    </source>
</evidence>
<feature type="domain" description="GST C-terminal" evidence="19">
    <location>
        <begin position="230"/>
        <end position="383"/>
    </location>
</feature>
<keyword evidence="9" id="KW-0276">Fatty acid metabolism</keyword>
<evidence type="ECO:0000256" key="13">
    <source>
        <dbReference type="ARBA" id="ARBA00023160"/>
    </source>
</evidence>
<evidence type="ECO:0000256" key="9">
    <source>
        <dbReference type="ARBA" id="ARBA00022832"/>
    </source>
</evidence>
<sequence length="383" mass="43858">MATRMLGRAVFGAFSRSVTPAGARSCCNASRVTQNSSRIHWIAAGIGFAGSAYVFGVSNTNNAASSFDDLRRITVKGTEYLIEDEQWANIVPPQFTVSRKVDGPTDLPGVRLTLFQYQTCPFCCKVRAFLDFVGVPYDVVEVDPVLRQQIKFSTYRKVPILLLQEGDNCWQLNDSTVIISILQSYLLNKNDGIRKYLGLYRPVKTKDDSGKQVTEVYNKYNIMFGVSQPDMKAIQEEIRWRKWADEVLVHVLSPNVYRTREEALQAFNYFSEAGDWERLFPAWERYMVIYVGATAMYFVGKRLKRKYNLKDDVRLSFYDECTKWVRNLKGKTFAGGEEPNLADLAVFGVLNSVEGCSAFQDVLQHTKIQRWYDDMKKVTRRSE</sequence>
<dbReference type="Gene3D" id="1.20.1050.10">
    <property type="match status" value="1"/>
</dbReference>
<dbReference type="GO" id="GO:0001516">
    <property type="term" value="P:prostaglandin biosynthetic process"/>
    <property type="evidence" value="ECO:0007669"/>
    <property type="project" value="UniProtKB-KW"/>
</dbReference>
<dbReference type="Gene3D" id="6.20.200.30">
    <property type="match status" value="1"/>
</dbReference>
<dbReference type="PROSITE" id="PS50405">
    <property type="entry name" value="GST_CTER"/>
    <property type="match status" value="1"/>
</dbReference>
<dbReference type="GO" id="GO:0012505">
    <property type="term" value="C:endomembrane system"/>
    <property type="evidence" value="ECO:0007669"/>
    <property type="project" value="UniProtKB-SubCell"/>
</dbReference>
<evidence type="ECO:0000256" key="14">
    <source>
        <dbReference type="ARBA" id="ARBA00023235"/>
    </source>
</evidence>
<dbReference type="InterPro" id="IPR034335">
    <property type="entry name" value="PGES2_C"/>
</dbReference>
<dbReference type="Proteomes" id="UP000694867">
    <property type="component" value="Unplaced"/>
</dbReference>
<organism evidence="20 21">
    <name type="scientific">Galendromus occidentalis</name>
    <name type="common">western predatory mite</name>
    <dbReference type="NCBI Taxonomy" id="34638"/>
    <lineage>
        <taxon>Eukaryota</taxon>
        <taxon>Metazoa</taxon>
        <taxon>Ecdysozoa</taxon>
        <taxon>Arthropoda</taxon>
        <taxon>Chelicerata</taxon>
        <taxon>Arachnida</taxon>
        <taxon>Acari</taxon>
        <taxon>Parasitiformes</taxon>
        <taxon>Mesostigmata</taxon>
        <taxon>Gamasina</taxon>
        <taxon>Phytoseioidea</taxon>
        <taxon>Phytoseiidae</taxon>
        <taxon>Typhlodrominae</taxon>
        <taxon>Galendromus</taxon>
    </lineage>
</organism>
<dbReference type="PROSITE" id="PS00195">
    <property type="entry name" value="GLUTAREDOXIN_1"/>
    <property type="match status" value="1"/>
</dbReference>
<gene>
    <name evidence="21" type="primary">LOC100901428</name>
</gene>
<dbReference type="InterPro" id="IPR040079">
    <property type="entry name" value="Glutathione_S-Trfase"/>
</dbReference>
<keyword evidence="8" id="KW-0812">Transmembrane</keyword>
<evidence type="ECO:0000313" key="21">
    <source>
        <dbReference type="RefSeq" id="XP_003738383.1"/>
    </source>
</evidence>
<dbReference type="SFLD" id="SFLDS00019">
    <property type="entry name" value="Glutathione_Transferase_(cytos"/>
    <property type="match status" value="1"/>
</dbReference>